<gene>
    <name evidence="3" type="ORF">BUALT_Bualt06G0028200</name>
</gene>
<dbReference type="PANTHER" id="PTHR47584:SF14">
    <property type="entry name" value="L10-INTERACTING MYB DOMAIN-CONTAINING PROTEIN-LIKE"/>
    <property type="match status" value="1"/>
</dbReference>
<feature type="compositionally biased region" description="Basic residues" evidence="1">
    <location>
        <begin position="47"/>
        <end position="57"/>
    </location>
</feature>
<feature type="compositionally biased region" description="Polar residues" evidence="1">
    <location>
        <begin position="240"/>
        <end position="255"/>
    </location>
</feature>
<dbReference type="Proteomes" id="UP000826271">
    <property type="component" value="Unassembled WGS sequence"/>
</dbReference>
<dbReference type="InterPro" id="IPR045026">
    <property type="entry name" value="LIMYB"/>
</dbReference>
<proteinExistence type="predicted"/>
<comment type="caution">
    <text evidence="3">The sequence shown here is derived from an EMBL/GenBank/DDBJ whole genome shotgun (WGS) entry which is preliminary data.</text>
</comment>
<dbReference type="InterPro" id="IPR024752">
    <property type="entry name" value="Myb/SANT-like_dom"/>
</dbReference>
<feature type="compositionally biased region" description="Polar residues" evidence="1">
    <location>
        <begin position="198"/>
        <end position="210"/>
    </location>
</feature>
<name>A0AAV6XDL6_9LAMI</name>
<reference evidence="3" key="1">
    <citation type="submission" date="2019-10" db="EMBL/GenBank/DDBJ databases">
        <authorList>
            <person name="Zhang R."/>
            <person name="Pan Y."/>
            <person name="Wang J."/>
            <person name="Ma R."/>
            <person name="Yu S."/>
        </authorList>
    </citation>
    <scope>NUCLEOTIDE SEQUENCE</scope>
    <source>
        <strain evidence="3">LA-IB0</strain>
        <tissue evidence="3">Leaf</tissue>
    </source>
</reference>
<feature type="region of interest" description="Disordered" evidence="1">
    <location>
        <begin position="198"/>
        <end position="279"/>
    </location>
</feature>
<feature type="compositionally biased region" description="Basic and acidic residues" evidence="1">
    <location>
        <begin position="36"/>
        <end position="46"/>
    </location>
</feature>
<feature type="region of interest" description="Disordered" evidence="1">
    <location>
        <begin position="1"/>
        <end position="57"/>
    </location>
</feature>
<accession>A0AAV6XDL6</accession>
<feature type="compositionally biased region" description="Basic residues" evidence="1">
    <location>
        <begin position="1"/>
        <end position="10"/>
    </location>
</feature>
<keyword evidence="4" id="KW-1185">Reference proteome</keyword>
<feature type="compositionally biased region" description="Polar residues" evidence="1">
    <location>
        <begin position="20"/>
        <end position="35"/>
    </location>
</feature>
<feature type="domain" description="Myb/SANT-like" evidence="2">
    <location>
        <begin position="69"/>
        <end position="159"/>
    </location>
</feature>
<evidence type="ECO:0000259" key="2">
    <source>
        <dbReference type="Pfam" id="PF12776"/>
    </source>
</evidence>
<sequence length="362" mass="41306">MSHHSPRRPHTTIIPRLESLNLTPPTSSTAGSSRSFHGDIKLETPARKRRKSMPKGKAKVVKSRAGIAKWPFENEKLLIELMHEESIESGPPSPNFSPEAWDKICAKLNGLLSPNYTYQVGQLKGKFCRIRMAWRLFNHLLTKESGYSWDNERHRLTGNPQHIAKWIVDHPDDALIIEGRLPRFDLLSEIFQNGIANGSMARSSSRQPRSSNEERRVNEIMTGRNHSQGRIQVNRVDLSMDTTHSENGANTTTAQSRRTEEPEGGESSSRRRKVSEKIEKQTRMLSALQKRDDLIDAKLARIGPKAEKSVEECLVALRRMDGLPQSLFFRAINNLQSATMRTWFLYMDDREKRGWVESLGLM</sequence>
<evidence type="ECO:0000256" key="1">
    <source>
        <dbReference type="SAM" id="MobiDB-lite"/>
    </source>
</evidence>
<evidence type="ECO:0000313" key="4">
    <source>
        <dbReference type="Proteomes" id="UP000826271"/>
    </source>
</evidence>
<dbReference type="Pfam" id="PF12776">
    <property type="entry name" value="Myb_DNA-bind_3"/>
    <property type="match status" value="1"/>
</dbReference>
<dbReference type="EMBL" id="WHWC01000006">
    <property type="protein sequence ID" value="KAG8380559.1"/>
    <property type="molecule type" value="Genomic_DNA"/>
</dbReference>
<dbReference type="AlphaFoldDB" id="A0AAV6XDL6"/>
<organism evidence="3 4">
    <name type="scientific">Buddleja alternifolia</name>
    <dbReference type="NCBI Taxonomy" id="168488"/>
    <lineage>
        <taxon>Eukaryota</taxon>
        <taxon>Viridiplantae</taxon>
        <taxon>Streptophyta</taxon>
        <taxon>Embryophyta</taxon>
        <taxon>Tracheophyta</taxon>
        <taxon>Spermatophyta</taxon>
        <taxon>Magnoliopsida</taxon>
        <taxon>eudicotyledons</taxon>
        <taxon>Gunneridae</taxon>
        <taxon>Pentapetalae</taxon>
        <taxon>asterids</taxon>
        <taxon>lamiids</taxon>
        <taxon>Lamiales</taxon>
        <taxon>Scrophulariaceae</taxon>
        <taxon>Buddlejeae</taxon>
        <taxon>Buddleja</taxon>
    </lineage>
</organism>
<dbReference type="PANTHER" id="PTHR47584">
    <property type="match status" value="1"/>
</dbReference>
<protein>
    <recommendedName>
        <fullName evidence="2">Myb/SANT-like domain-containing protein</fullName>
    </recommendedName>
</protein>
<evidence type="ECO:0000313" key="3">
    <source>
        <dbReference type="EMBL" id="KAG8380559.1"/>
    </source>
</evidence>